<feature type="domain" description="Reductase C-terminal" evidence="6">
    <location>
        <begin position="319"/>
        <end position="405"/>
    </location>
</feature>
<reference evidence="7 8" key="1">
    <citation type="submission" date="2017-05" db="EMBL/GenBank/DDBJ databases">
        <title>Complete genome sequence of Streptomyces sp. SCSIO 03032 revealed the diverse biosynthetic pathways for its bioactive secondary metabolites.</title>
        <authorList>
            <person name="Ma L."/>
            <person name="Zhu Y."/>
            <person name="Zhang W."/>
            <person name="Zhang G."/>
            <person name="Tian X."/>
            <person name="Zhang S."/>
            <person name="Zhang C."/>
        </authorList>
    </citation>
    <scope>NUCLEOTIDE SEQUENCE [LARGE SCALE GENOMIC DNA]</scope>
    <source>
        <strain evidence="7 8">SCSIO 03032</strain>
    </source>
</reference>
<dbReference type="AlphaFoldDB" id="A0A1W7D2Q3"/>
<keyword evidence="4" id="KW-0560">Oxidoreductase</keyword>
<gene>
    <name evidence="7" type="ORF">CAG99_22575</name>
</gene>
<keyword evidence="2" id="KW-0285">Flavoprotein</keyword>
<proteinExistence type="predicted"/>
<dbReference type="GO" id="GO:0005737">
    <property type="term" value="C:cytoplasm"/>
    <property type="evidence" value="ECO:0007669"/>
    <property type="project" value="TreeGrafter"/>
</dbReference>
<sequence>MTDERAVIVGAGLAGSWTAARLRQEGFEGRITLLGAEPHPPYDRPPLSKDVLRGAHEPGADAEATGLGLDFDALGVELLTGRAATGLRPGPRLLDTDQGPLPYDHLVLATGAEPVTLPGTQGRSDVHVLRTLDDARRLRRVLDARAALVAVGAGWIGAEVATAARAAGCRVTVVEAAGRPLAGTLPREAAEPMRRWYTEAGVELRTGHAVTAVRDGEVELADGTVVGADAVLVGIGSRPATGWLAGSGVALAPDGSVRADARLRTSAPGVWAVGDCASYPSARYGERLLVHHWDNALSGAGAAAAGVLGREAAHDPVPYFWSEQFGRRVQYAGHRGRDDVAVTRGDPGAGTDGWSVCWLRPDGTLAALLTVDRPRDLAQGRRLAERAVPLDPGRVADPSVPLKAAVR</sequence>
<dbReference type="SUPFAM" id="SSF51905">
    <property type="entry name" value="FAD/NAD(P)-binding domain"/>
    <property type="match status" value="1"/>
</dbReference>
<keyword evidence="8" id="KW-1185">Reference proteome</keyword>
<protein>
    <submittedName>
        <fullName evidence="7">Oxidoreductase</fullName>
    </submittedName>
</protein>
<dbReference type="Pfam" id="PF07992">
    <property type="entry name" value="Pyr_redox_2"/>
    <property type="match status" value="1"/>
</dbReference>
<dbReference type="PRINTS" id="PR00368">
    <property type="entry name" value="FADPNR"/>
</dbReference>
<dbReference type="SUPFAM" id="SSF55424">
    <property type="entry name" value="FAD/NAD-linked reductases, dimerisation (C-terminal) domain"/>
    <property type="match status" value="1"/>
</dbReference>
<evidence type="ECO:0000256" key="1">
    <source>
        <dbReference type="ARBA" id="ARBA00001974"/>
    </source>
</evidence>
<dbReference type="Gene3D" id="3.50.50.60">
    <property type="entry name" value="FAD/NAD(P)-binding domain"/>
    <property type="match status" value="2"/>
</dbReference>
<evidence type="ECO:0000313" key="8">
    <source>
        <dbReference type="Proteomes" id="UP000194218"/>
    </source>
</evidence>
<dbReference type="InterPro" id="IPR023753">
    <property type="entry name" value="FAD/NAD-binding_dom"/>
</dbReference>
<dbReference type="PRINTS" id="PR00411">
    <property type="entry name" value="PNDRDTASEI"/>
</dbReference>
<organism evidence="7 8">
    <name type="scientific">Streptomyces marincola</name>
    <dbReference type="NCBI Taxonomy" id="2878388"/>
    <lineage>
        <taxon>Bacteria</taxon>
        <taxon>Bacillati</taxon>
        <taxon>Actinomycetota</taxon>
        <taxon>Actinomycetes</taxon>
        <taxon>Kitasatosporales</taxon>
        <taxon>Streptomycetaceae</taxon>
        <taxon>Streptomyces</taxon>
    </lineage>
</organism>
<dbReference type="GO" id="GO:0016651">
    <property type="term" value="F:oxidoreductase activity, acting on NAD(P)H"/>
    <property type="evidence" value="ECO:0007669"/>
    <property type="project" value="TreeGrafter"/>
</dbReference>
<dbReference type="EMBL" id="CP021121">
    <property type="protein sequence ID" value="ARQ71237.1"/>
    <property type="molecule type" value="Genomic_DNA"/>
</dbReference>
<evidence type="ECO:0000313" key="7">
    <source>
        <dbReference type="EMBL" id="ARQ71237.1"/>
    </source>
</evidence>
<evidence type="ECO:0000259" key="5">
    <source>
        <dbReference type="Pfam" id="PF07992"/>
    </source>
</evidence>
<evidence type="ECO:0000256" key="3">
    <source>
        <dbReference type="ARBA" id="ARBA00022827"/>
    </source>
</evidence>
<keyword evidence="3" id="KW-0274">FAD</keyword>
<dbReference type="InterPro" id="IPR028202">
    <property type="entry name" value="Reductase_C"/>
</dbReference>
<dbReference type="PANTHER" id="PTHR43557:SF2">
    <property type="entry name" value="RIESKE DOMAIN-CONTAINING PROTEIN-RELATED"/>
    <property type="match status" value="1"/>
</dbReference>
<accession>A0A1W7D2Q3</accession>
<dbReference type="PANTHER" id="PTHR43557">
    <property type="entry name" value="APOPTOSIS-INDUCING FACTOR 1"/>
    <property type="match status" value="1"/>
</dbReference>
<evidence type="ECO:0000256" key="2">
    <source>
        <dbReference type="ARBA" id="ARBA00022630"/>
    </source>
</evidence>
<comment type="cofactor">
    <cofactor evidence="1">
        <name>FAD</name>
        <dbReference type="ChEBI" id="CHEBI:57692"/>
    </cofactor>
</comment>
<feature type="domain" description="FAD/NAD(P)-binding" evidence="5">
    <location>
        <begin position="6"/>
        <end position="293"/>
    </location>
</feature>
<dbReference type="Pfam" id="PF14759">
    <property type="entry name" value="Reductase_C"/>
    <property type="match status" value="1"/>
</dbReference>
<dbReference type="InterPro" id="IPR016156">
    <property type="entry name" value="FAD/NAD-linked_Rdtase_dimer_sf"/>
</dbReference>
<dbReference type="KEGG" id="smao:CAG99_22575"/>
<dbReference type="RefSeq" id="WP_086161077.1">
    <property type="nucleotide sequence ID" value="NZ_CP021121.1"/>
</dbReference>
<name>A0A1W7D2Q3_9ACTN</name>
<dbReference type="OrthoDB" id="1145at2"/>
<evidence type="ECO:0000256" key="4">
    <source>
        <dbReference type="ARBA" id="ARBA00023002"/>
    </source>
</evidence>
<dbReference type="InterPro" id="IPR050446">
    <property type="entry name" value="FAD-oxidoreductase/Apoptosis"/>
</dbReference>
<dbReference type="InterPro" id="IPR036188">
    <property type="entry name" value="FAD/NAD-bd_sf"/>
</dbReference>
<evidence type="ECO:0000259" key="6">
    <source>
        <dbReference type="Pfam" id="PF14759"/>
    </source>
</evidence>
<dbReference type="Proteomes" id="UP000194218">
    <property type="component" value="Chromosome"/>
</dbReference>
<dbReference type="Gene3D" id="3.30.390.30">
    <property type="match status" value="1"/>
</dbReference>